<dbReference type="EMBL" id="CP002217">
    <property type="protein sequence ID" value="ADN58949.1"/>
    <property type="molecule type" value="Genomic_DNA"/>
</dbReference>
<sequence>MKLLFKYLLLLVLSLLYFFVVVPGGACVRLVSDRLRLRRDEQAATYFQMFESALPRIACARESGANRPITRN</sequence>
<dbReference type="STRING" id="640512.BC1003_2998"/>
<dbReference type="AlphaFoldDB" id="E1T9H6"/>
<gene>
    <name evidence="1" type="ordered locus">BC1003_2998</name>
</gene>
<proteinExistence type="predicted"/>
<organism evidence="1">
    <name type="scientific">Burkholderia sp. (strain CCGE1003)</name>
    <dbReference type="NCBI Taxonomy" id="640512"/>
    <lineage>
        <taxon>Bacteria</taxon>
        <taxon>Pseudomonadati</taxon>
        <taxon>Pseudomonadota</taxon>
        <taxon>Betaproteobacteria</taxon>
        <taxon>Burkholderiales</taxon>
        <taxon>Burkholderiaceae</taxon>
        <taxon>Burkholderia</taxon>
    </lineage>
</organism>
<dbReference type="HOGENOM" id="CLU_2714707_0_0_4"/>
<name>E1T9H6_BURSG</name>
<evidence type="ECO:0000313" key="1">
    <source>
        <dbReference type="EMBL" id="ADN58949.1"/>
    </source>
</evidence>
<dbReference type="KEGG" id="bgf:BC1003_2998"/>
<protein>
    <submittedName>
        <fullName evidence="1">Uncharacterized protein</fullName>
    </submittedName>
</protein>
<reference evidence="1" key="1">
    <citation type="submission" date="2010-09" db="EMBL/GenBank/DDBJ databases">
        <title>Complete sequence of chromosome1 of Burkholderia sp. CCGE1003.</title>
        <authorList>
            <consortium name="US DOE Joint Genome Institute"/>
            <person name="Lucas S."/>
            <person name="Copeland A."/>
            <person name="Lapidus A."/>
            <person name="Cheng J.-F."/>
            <person name="Bruce D."/>
            <person name="Goodwin L."/>
            <person name="Pitluck S."/>
            <person name="Daligault H."/>
            <person name="Davenport K."/>
            <person name="Detter J.C."/>
            <person name="Han C."/>
            <person name="Tapia R."/>
            <person name="Land M."/>
            <person name="Hauser L."/>
            <person name="Jeffries C."/>
            <person name="Kyrpides N."/>
            <person name="Ivanova N."/>
            <person name="Ovchinnikova G."/>
            <person name="Martinez-Romero E."/>
            <person name="Rogel M.A."/>
            <person name="Auchtung J."/>
            <person name="Tiedje J.M."/>
            <person name="Woyke T."/>
        </authorList>
    </citation>
    <scope>NUCLEOTIDE SEQUENCE</scope>
    <source>
        <strain evidence="1">CCGE1003</strain>
    </source>
</reference>
<accession>E1T9H6</accession>